<proteinExistence type="predicted"/>
<comment type="caution">
    <text evidence="1">The sequence shown here is derived from an EMBL/GenBank/DDBJ whole genome shotgun (WGS) entry which is preliminary data.</text>
</comment>
<dbReference type="AlphaFoldDB" id="A0ABD3PCP3"/>
<evidence type="ECO:0000313" key="1">
    <source>
        <dbReference type="EMBL" id="KAL3785915.1"/>
    </source>
</evidence>
<sequence>MFHAEKSSTVKRAHALYTLHLFSLFPPTDPPLSIENHRSLIDPSSHHLIFHHRDHRVITIVTQEQATLVTSTSSDPSKIMPLVHVTWLPKACRANPEVRKQVAAAIINAITNNEVAKAAEIPTHNVVVRFSEAVIRTSLGLSDDETKE</sequence>
<evidence type="ECO:0000313" key="2">
    <source>
        <dbReference type="Proteomes" id="UP001516023"/>
    </source>
</evidence>
<dbReference type="EMBL" id="JABMIG020000206">
    <property type="protein sequence ID" value="KAL3785915.1"/>
    <property type="molecule type" value="Genomic_DNA"/>
</dbReference>
<gene>
    <name evidence="1" type="ORF">HJC23_008110</name>
</gene>
<name>A0ABD3PCP3_9STRA</name>
<keyword evidence="2" id="KW-1185">Reference proteome</keyword>
<organism evidence="1 2">
    <name type="scientific">Cyclotella cryptica</name>
    <dbReference type="NCBI Taxonomy" id="29204"/>
    <lineage>
        <taxon>Eukaryota</taxon>
        <taxon>Sar</taxon>
        <taxon>Stramenopiles</taxon>
        <taxon>Ochrophyta</taxon>
        <taxon>Bacillariophyta</taxon>
        <taxon>Coscinodiscophyceae</taxon>
        <taxon>Thalassiosirophycidae</taxon>
        <taxon>Stephanodiscales</taxon>
        <taxon>Stephanodiscaceae</taxon>
        <taxon>Cyclotella</taxon>
    </lineage>
</organism>
<accession>A0ABD3PCP3</accession>
<dbReference type="Proteomes" id="UP001516023">
    <property type="component" value="Unassembled WGS sequence"/>
</dbReference>
<reference evidence="1 2" key="1">
    <citation type="journal article" date="2020" name="G3 (Bethesda)">
        <title>Improved Reference Genome for Cyclotella cryptica CCMP332, a Model for Cell Wall Morphogenesis, Salinity Adaptation, and Lipid Production in Diatoms (Bacillariophyta).</title>
        <authorList>
            <person name="Roberts W.R."/>
            <person name="Downey K.M."/>
            <person name="Ruck E.C."/>
            <person name="Traller J.C."/>
            <person name="Alverson A.J."/>
        </authorList>
    </citation>
    <scope>NUCLEOTIDE SEQUENCE [LARGE SCALE GENOMIC DNA]</scope>
    <source>
        <strain evidence="1 2">CCMP332</strain>
    </source>
</reference>
<protein>
    <submittedName>
        <fullName evidence="1">Uncharacterized protein</fullName>
    </submittedName>
</protein>